<dbReference type="PANTHER" id="PTHR34605:SF3">
    <property type="entry name" value="P CELL-TYPE AGGLUTINATION PROTEIN MAP4-LIKE-RELATED"/>
    <property type="match status" value="1"/>
</dbReference>
<sequence length="984" mass="111507">MSLDGSPTQSSVSQTQGSAPSQSPFLTKSQAVQQLLKKLSSKPDGEFRDTEPISEDEHWAAYDDYFEQLEGIDADRRIVRDESGRPAADNGSIGTGDRGDRAVREASNLIGEDQPRSPSLKQHRTDDDESEECTKSPKRPINPSLFPFRQDIISAPLDEELRLTLELKANYVRDVKFIKSEIASQPDLPDIPPAVWDDLIRSAYIDFDKIVTSHYTLEGDPREARQLGDFEADWSLAWNKYKQGVLYLYRHRGLELQTYDEYILGQFTATSADTVINFDKAVHSRVGRQNNVKLSDFRKFNDLFTSQIVIPASREGLAFVKEQCRQEERLGRFLAPFKDLLPGMYSMPIHAVPKPHTDSFQMVVDHSVGNYSLNSLIDRDAVGMRLDNVQDLACNLLSCRSEVGDAPIWLFKSDILQAYRWLPMHPLWQIKQVVTVDGKHRVDQCNNFGDRAGGFIWCSFFGLVLWIAINIRRILELLAYVDDTFGHDAQAELVCYKPYDAYYPAKQVCLLELWDFLGIPHEKKKQEFGRTLTIIGFQVDTQAMTISLDPDARRKLVNAVRSFMHDAPKRRHKLVEWLRVLGYANWGLNVAPLLRPALQSAWEKTHALTVLSALIYATTLDPPPTTLAIFTDNLNTVQIFESMPNGNSTPVCSRIAYLSLHTPTGCAGGYLDMLEIDSTSWQPARSPWTYEHLVRERAIALSSDLDKSTHASYNSHLQSYLTFCKMHAFPIAPSEDTLSFYIVYMSHHIQPNSVATYLSGICNRCVKLYKTPTNRKRPLSVEDLSYVTSLCPHPSHDDKLFHALLHCGFFALHRLGELVMPDRVALRDWRRVIKRSTVMAYTSGFGYHLPYHKGDQFFEGSTVIILSQDEANPLPIFNAYLSSRDSLFHLHPALWLTSTGAPPTRAWFLRCLRAIFPMDIAGHSLCSGGVTHFAAASWPDEHIQALGHWTSQAFKIYIRKNPIILQALVHGQTIAERDSARLPQ</sequence>
<organism evidence="3 4">
    <name type="scientific">Bondarzewia mesenterica</name>
    <dbReference type="NCBI Taxonomy" id="1095465"/>
    <lineage>
        <taxon>Eukaryota</taxon>
        <taxon>Fungi</taxon>
        <taxon>Dikarya</taxon>
        <taxon>Basidiomycota</taxon>
        <taxon>Agaricomycotina</taxon>
        <taxon>Agaricomycetes</taxon>
        <taxon>Russulales</taxon>
        <taxon>Bondarzewiaceae</taxon>
        <taxon>Bondarzewia</taxon>
    </lineage>
</organism>
<keyword evidence="4" id="KW-1185">Reference proteome</keyword>
<dbReference type="OrthoDB" id="5598396at2759"/>
<dbReference type="PANTHER" id="PTHR34605">
    <property type="entry name" value="PHAGE_INTEGRASE DOMAIN-CONTAINING PROTEIN"/>
    <property type="match status" value="1"/>
</dbReference>
<dbReference type="InterPro" id="IPR052925">
    <property type="entry name" value="Phage_Integrase-like_Recomb"/>
</dbReference>
<dbReference type="InterPro" id="IPR013762">
    <property type="entry name" value="Integrase-like_cat_sf"/>
</dbReference>
<accession>A0A4V3XFF8</accession>
<feature type="region of interest" description="Disordered" evidence="2">
    <location>
        <begin position="1"/>
        <end position="59"/>
    </location>
</feature>
<evidence type="ECO:0000313" key="3">
    <source>
        <dbReference type="EMBL" id="THH17333.1"/>
    </source>
</evidence>
<evidence type="ECO:0000256" key="1">
    <source>
        <dbReference type="ARBA" id="ARBA00023172"/>
    </source>
</evidence>
<evidence type="ECO:0008006" key="5">
    <source>
        <dbReference type="Google" id="ProtNLM"/>
    </source>
</evidence>
<dbReference type="SUPFAM" id="SSF56349">
    <property type="entry name" value="DNA breaking-rejoining enzymes"/>
    <property type="match status" value="1"/>
</dbReference>
<dbReference type="EMBL" id="SGPL01000115">
    <property type="protein sequence ID" value="THH17333.1"/>
    <property type="molecule type" value="Genomic_DNA"/>
</dbReference>
<dbReference type="AlphaFoldDB" id="A0A4V3XFF8"/>
<keyword evidence="1" id="KW-0233">DNA recombination</keyword>
<evidence type="ECO:0000313" key="4">
    <source>
        <dbReference type="Proteomes" id="UP000310158"/>
    </source>
</evidence>
<dbReference type="GO" id="GO:0015074">
    <property type="term" value="P:DNA integration"/>
    <property type="evidence" value="ECO:0007669"/>
    <property type="project" value="InterPro"/>
</dbReference>
<feature type="region of interest" description="Disordered" evidence="2">
    <location>
        <begin position="77"/>
        <end position="143"/>
    </location>
</feature>
<dbReference type="InterPro" id="IPR011010">
    <property type="entry name" value="DNA_brk_join_enz"/>
</dbReference>
<dbReference type="Gene3D" id="1.10.443.10">
    <property type="entry name" value="Intergrase catalytic core"/>
    <property type="match status" value="1"/>
</dbReference>
<evidence type="ECO:0000256" key="2">
    <source>
        <dbReference type="SAM" id="MobiDB-lite"/>
    </source>
</evidence>
<dbReference type="Proteomes" id="UP000310158">
    <property type="component" value="Unassembled WGS sequence"/>
</dbReference>
<comment type="caution">
    <text evidence="3">The sequence shown here is derived from an EMBL/GenBank/DDBJ whole genome shotgun (WGS) entry which is preliminary data.</text>
</comment>
<dbReference type="SUPFAM" id="SSF56672">
    <property type="entry name" value="DNA/RNA polymerases"/>
    <property type="match status" value="1"/>
</dbReference>
<feature type="compositionally biased region" description="Basic and acidic residues" evidence="2">
    <location>
        <begin position="41"/>
        <end position="59"/>
    </location>
</feature>
<dbReference type="GO" id="GO:0006310">
    <property type="term" value="P:DNA recombination"/>
    <property type="evidence" value="ECO:0007669"/>
    <property type="project" value="UniProtKB-KW"/>
</dbReference>
<dbReference type="InterPro" id="IPR043502">
    <property type="entry name" value="DNA/RNA_pol_sf"/>
</dbReference>
<feature type="compositionally biased region" description="Polar residues" evidence="2">
    <location>
        <begin position="1"/>
        <end position="33"/>
    </location>
</feature>
<protein>
    <recommendedName>
        <fullName evidence="5">Reverse transcriptase domain-containing protein</fullName>
    </recommendedName>
</protein>
<proteinExistence type="predicted"/>
<reference evidence="3 4" key="1">
    <citation type="submission" date="2019-02" db="EMBL/GenBank/DDBJ databases">
        <title>Genome sequencing of the rare red list fungi Bondarzewia mesenterica.</title>
        <authorList>
            <person name="Buettner E."/>
            <person name="Kellner H."/>
        </authorList>
    </citation>
    <scope>NUCLEOTIDE SEQUENCE [LARGE SCALE GENOMIC DNA]</scope>
    <source>
        <strain evidence="3 4">DSM 108281</strain>
    </source>
</reference>
<dbReference type="GO" id="GO:0003677">
    <property type="term" value="F:DNA binding"/>
    <property type="evidence" value="ECO:0007669"/>
    <property type="project" value="InterPro"/>
</dbReference>
<gene>
    <name evidence="3" type="ORF">EW146_g3442</name>
</gene>
<name>A0A4V3XFF8_9AGAM</name>